<gene>
    <name evidence="4" type="ORF">Ga0061063_2201</name>
</gene>
<dbReference type="Pfam" id="PF01596">
    <property type="entry name" value="Methyltransf_3"/>
    <property type="match status" value="1"/>
</dbReference>
<evidence type="ECO:0000313" key="5">
    <source>
        <dbReference type="Proteomes" id="UP000243535"/>
    </source>
</evidence>
<dbReference type="GO" id="GO:0008171">
    <property type="term" value="F:O-methyltransferase activity"/>
    <property type="evidence" value="ECO:0007669"/>
    <property type="project" value="InterPro"/>
</dbReference>
<evidence type="ECO:0000256" key="1">
    <source>
        <dbReference type="ARBA" id="ARBA00022603"/>
    </source>
</evidence>
<name>A0A0K6H253_9NEIS</name>
<keyword evidence="3" id="KW-0949">S-adenosyl-L-methionine</keyword>
<dbReference type="InterPro" id="IPR002935">
    <property type="entry name" value="SAM_O-MeTrfase"/>
</dbReference>
<proteinExistence type="predicted"/>
<dbReference type="InterPro" id="IPR029063">
    <property type="entry name" value="SAM-dependent_MTases_sf"/>
</dbReference>
<accession>A0A0K6H253</accession>
<dbReference type="Gene3D" id="3.40.50.150">
    <property type="entry name" value="Vaccinia Virus protein VP39"/>
    <property type="match status" value="1"/>
</dbReference>
<dbReference type="SUPFAM" id="SSF53335">
    <property type="entry name" value="S-adenosyl-L-methionine-dependent methyltransferases"/>
    <property type="match status" value="1"/>
</dbReference>
<dbReference type="RefSeq" id="WP_055434154.1">
    <property type="nucleotide sequence ID" value="NZ_CYHA01000004.1"/>
</dbReference>
<evidence type="ECO:0000256" key="2">
    <source>
        <dbReference type="ARBA" id="ARBA00022679"/>
    </source>
</evidence>
<protein>
    <submittedName>
        <fullName evidence="4">Predicted O-methyltransferase YrrM</fullName>
    </submittedName>
</protein>
<dbReference type="PROSITE" id="PS51682">
    <property type="entry name" value="SAM_OMT_I"/>
    <property type="match status" value="1"/>
</dbReference>
<dbReference type="CDD" id="cd02440">
    <property type="entry name" value="AdoMet_MTases"/>
    <property type="match status" value="1"/>
</dbReference>
<keyword evidence="2 4" id="KW-0808">Transferase</keyword>
<dbReference type="GO" id="GO:0032259">
    <property type="term" value="P:methylation"/>
    <property type="evidence" value="ECO:0007669"/>
    <property type="project" value="UniProtKB-KW"/>
</dbReference>
<keyword evidence="1 4" id="KW-0489">Methyltransferase</keyword>
<organism evidence="4 5">
    <name type="scientific">Gulbenkiania indica</name>
    <dbReference type="NCBI Taxonomy" id="375574"/>
    <lineage>
        <taxon>Bacteria</taxon>
        <taxon>Pseudomonadati</taxon>
        <taxon>Pseudomonadota</taxon>
        <taxon>Betaproteobacteria</taxon>
        <taxon>Neisseriales</taxon>
        <taxon>Chromobacteriaceae</taxon>
        <taxon>Gulbenkiania</taxon>
    </lineage>
</organism>
<dbReference type="PANTHER" id="PTHR43167:SF1">
    <property type="entry name" value="PUTATIVE (AFU_ORTHOLOGUE AFUA_6G01830)-RELATED"/>
    <property type="match status" value="1"/>
</dbReference>
<dbReference type="AlphaFoldDB" id="A0A0K6H253"/>
<reference evidence="5" key="1">
    <citation type="submission" date="2015-08" db="EMBL/GenBank/DDBJ databases">
        <authorList>
            <person name="Varghese N."/>
        </authorList>
    </citation>
    <scope>NUCLEOTIDE SEQUENCE [LARGE SCALE GENOMIC DNA]</scope>
    <source>
        <strain evidence="5">DSM 17901</strain>
    </source>
</reference>
<dbReference type="PANTHER" id="PTHR43167">
    <property type="entry name" value="PUTATIVE (AFU_ORTHOLOGUE AFUA_6G01830)-RELATED"/>
    <property type="match status" value="1"/>
</dbReference>
<dbReference type="OrthoDB" id="9799672at2"/>
<keyword evidence="5" id="KW-1185">Reference proteome</keyword>
<sequence>MLEPQWLEALQRLWEEGERHDAVALERAHKNLFITPDTGRFLYQLVRSLRPARVLEVGTSAGYSTLWLALALRDRSASHLKSLDIDPARQAQASANLARFGLAGRVSLLGTDAGPWLAAAQTNSLDFIFLDADRSRYAGYWPHLQHLLVPGGLLVMDNALSHATECAEFVDAVIATKGYLAETYPIGKGQFVIVKD</sequence>
<dbReference type="EMBL" id="CYHA01000004">
    <property type="protein sequence ID" value="CUA84819.1"/>
    <property type="molecule type" value="Genomic_DNA"/>
</dbReference>
<evidence type="ECO:0000256" key="3">
    <source>
        <dbReference type="ARBA" id="ARBA00022691"/>
    </source>
</evidence>
<dbReference type="STRING" id="375574.GCA_001418035_01989"/>
<dbReference type="Proteomes" id="UP000243535">
    <property type="component" value="Unassembled WGS sequence"/>
</dbReference>
<evidence type="ECO:0000313" key="4">
    <source>
        <dbReference type="EMBL" id="CUA84819.1"/>
    </source>
</evidence>